<protein>
    <recommendedName>
        <fullName evidence="5">Bacteriophage tail tape measure N-terminal domain-containing protein</fullName>
    </recommendedName>
</protein>
<reference evidence="4" key="1">
    <citation type="journal article" date="2019" name="Int. J. Syst. Evol. Microbiol.">
        <title>The Global Catalogue of Microorganisms (GCM) 10K type strain sequencing project: providing services to taxonomists for standard genome sequencing and annotation.</title>
        <authorList>
            <consortium name="The Broad Institute Genomics Platform"/>
            <consortium name="The Broad Institute Genome Sequencing Center for Infectious Disease"/>
            <person name="Wu L."/>
            <person name="Ma J."/>
        </authorList>
    </citation>
    <scope>NUCLEOTIDE SEQUENCE [LARGE SCALE GENOMIC DNA]</scope>
    <source>
        <strain evidence="4">JCM 17498</strain>
    </source>
</reference>
<dbReference type="RefSeq" id="WP_344692957.1">
    <property type="nucleotide sequence ID" value="NZ_BAABBF010000003.1"/>
</dbReference>
<dbReference type="Proteomes" id="UP001500523">
    <property type="component" value="Unassembled WGS sequence"/>
</dbReference>
<keyword evidence="4" id="KW-1185">Reference proteome</keyword>
<accession>A0ABP7DT62</accession>
<name>A0ABP7DT62_9SPHN</name>
<keyword evidence="2" id="KW-0812">Transmembrane</keyword>
<feature type="transmembrane region" description="Helical" evidence="2">
    <location>
        <begin position="376"/>
        <end position="397"/>
    </location>
</feature>
<proteinExistence type="predicted"/>
<feature type="coiled-coil region" evidence="1">
    <location>
        <begin position="1620"/>
        <end position="1647"/>
    </location>
</feature>
<evidence type="ECO:0000256" key="2">
    <source>
        <dbReference type="SAM" id="Phobius"/>
    </source>
</evidence>
<evidence type="ECO:0000256" key="1">
    <source>
        <dbReference type="SAM" id="Coils"/>
    </source>
</evidence>
<keyword evidence="2" id="KW-0472">Membrane</keyword>
<organism evidence="3 4">
    <name type="scientific">Sphingomonas cynarae</name>
    <dbReference type="NCBI Taxonomy" id="930197"/>
    <lineage>
        <taxon>Bacteria</taxon>
        <taxon>Pseudomonadati</taxon>
        <taxon>Pseudomonadota</taxon>
        <taxon>Alphaproteobacteria</taxon>
        <taxon>Sphingomonadales</taxon>
        <taxon>Sphingomonadaceae</taxon>
        <taxon>Sphingomonas</taxon>
    </lineage>
</organism>
<dbReference type="EMBL" id="BAABBF010000003">
    <property type="protein sequence ID" value="GAA3708552.1"/>
    <property type="molecule type" value="Genomic_DNA"/>
</dbReference>
<gene>
    <name evidence="3" type="ORF">GCM10022268_17350</name>
</gene>
<evidence type="ECO:0000313" key="4">
    <source>
        <dbReference type="Proteomes" id="UP001500523"/>
    </source>
</evidence>
<sequence>MLDDDSAGFGVDFVIDTGASFGELDRLTSTMDSAETKILADAARIEKATGSMINLGGATASVTTFGAAATRELLSVGNAARKAEKDGEAMVRQLERQGVSFGKTREEMRGIRAEERALAADRAGNTELAGRIRAAELALYEQEFAAARKIRLEAEAAAQAKEQAAAIAVAAAEREAQAMRAAANAHGMFEAAARRGMAIWREQQAAEAALAKDAVAARLRNEAAAADLANRQHAQLAATLRASHDAMLADAAAAERMRASTDPLYAATKRLNDEIAESTRLYHLGATPPAEYARQQQVLTGRLREVAQAHDTMHTSARRASGTLAQMAPQFNDIATMAALGAPPFQIFASQFGQIVQVAQQAEGGIAGFSKQMGGLALSFAPLIAVAAVAGVAIYRWQDQLNDTAGLKKYAEGLGLTHDEMKKLGEQSITTGDIVAGVWKTITDGAGLDGKGKSIMDYLFSPDDAKQVQGFVASIYGFFAGGYDAIIALWGSMSATVSGYVAAITDAVSRFFAPVVSTAQWAGNAVASIFGKVYEWAAGWVKSIAGFLSPVLSAIGQGPAATAVASAGNTLGKTFGDAYAKRVAGFVSGSNAIVGRIGANTIDAAQARLKKKADELIADRNPTKPKVDRHAEQLVRDAAAIEAQIRNLYALADAYGVSGAAALVAEARVKAESKAIKQRADIEASVNREVRLAIAQRVSDAAKGTAALVDQASAQATVNTLVAGGLVPAERAAELVKDMIADLPLLAAIEAARGRGLTDETARATKALDEQRAARDRLTAAERTAQANTAMAGGRDRLAEQREELRLVGATDMERVRALATLKATQEAQRFNPADRQAYIDQQVAIAVGQQQLTEKQDAYNASLTATADMFDTIDQSAQRAASGMADAFGSVGAAIGDALTVMTGYYADQARLQEAHQAAIRAAGTDEARIARENRQFAIRSSSQQVGAFADMASAARGFFKEGSDGYNALAAAEKAFRLVQFVLSARAIAQDAIETGSKLASSAARTAAGATEAVVNAIKSLPFPLNLAAGAATIAALASIGVGIAGSFGGGGQKPEPSNIGTGTVLGDVDAKSESLKRSIDQLREVDTVTSIFARQMAGSLRSIDDQIGGLAAVLVRSGNIDASAGVTEGFQTNAVGSILKAIVPVFGGALASLFGTKTTVVGSGLYGGAQSVGDILDNGFDASTYSDVQKKKKLFGITTSTKYSTQFTEADAGLENQFTLILRSFASAIAGAADPLGEATSAVQARLNGFVVSIGKIDLKGLTGTQIQEKLEAIFGAAADGMAEAAFPGLTRFQKAGEGAFETLVRVSSTLEAVTTSLDMLGAGVRTMSIDAKLGLVDQFDSIGDLTSAVDAYFGSFYSQAEQAAARQAQMDRVFASLGLSVPATNVAFRQLVEAQDLTTAAGQSTYAALLQLAPAFADLQSAMVGAKSAADVAAERQDLERQLLELRGDTAALRALELAKLDVSNRGLQEQIYAIQDAQGAARAANELRQAWTSVGDSIMDEVRRIRGLTDAAGGDTFASLQGAFNAANSAARGGDMEAAKGLPALSQALLSAAADAATSRQELARIQAQTAAALEATYGVVGSLGSQKATSTTAQVSAAAVAQSTTTPAAAAAANDELISEIKSLRADVVQLRNENNSGQAAIAGNTSRIARVQEDITADSGGRAISVANAA</sequence>
<keyword evidence="2" id="KW-1133">Transmembrane helix</keyword>
<comment type="caution">
    <text evidence="3">The sequence shown here is derived from an EMBL/GenBank/DDBJ whole genome shotgun (WGS) entry which is preliminary data.</text>
</comment>
<keyword evidence="1" id="KW-0175">Coiled coil</keyword>
<evidence type="ECO:0008006" key="5">
    <source>
        <dbReference type="Google" id="ProtNLM"/>
    </source>
</evidence>
<feature type="coiled-coil region" evidence="1">
    <location>
        <begin position="1433"/>
        <end position="1460"/>
    </location>
</feature>
<evidence type="ECO:0000313" key="3">
    <source>
        <dbReference type="EMBL" id="GAA3708552.1"/>
    </source>
</evidence>